<comment type="caution">
    <text evidence="8">The sequence shown here is derived from an EMBL/GenBank/DDBJ whole genome shotgun (WGS) entry which is preliminary data.</text>
</comment>
<dbReference type="InterPro" id="IPR051537">
    <property type="entry name" value="DNA_Adenine_Mtase"/>
</dbReference>
<accession>A0A520KRU1</accession>
<keyword evidence="3" id="KW-0808">Transferase</keyword>
<dbReference type="PANTHER" id="PTHR42933:SF4">
    <property type="entry name" value="TYPE I RESTRICTION ENZYME ECOKI METHYLASE SUBUNIT"/>
    <property type="match status" value="1"/>
</dbReference>
<dbReference type="InterPro" id="IPR029063">
    <property type="entry name" value="SAM-dependent_MTases_sf"/>
</dbReference>
<dbReference type="Pfam" id="PF02384">
    <property type="entry name" value="N6_Mtase"/>
    <property type="match status" value="1"/>
</dbReference>
<evidence type="ECO:0000256" key="3">
    <source>
        <dbReference type="ARBA" id="ARBA00022679"/>
    </source>
</evidence>
<dbReference type="AlphaFoldDB" id="A0A520KRU1"/>
<dbReference type="InterPro" id="IPR003356">
    <property type="entry name" value="DNA_methylase_A-5"/>
</dbReference>
<keyword evidence="4" id="KW-0949">S-adenosyl-L-methionine</keyword>
<gene>
    <name evidence="8" type="ORF">EF806_06460</name>
</gene>
<dbReference type="PANTHER" id="PTHR42933">
    <property type="entry name" value="SLR6095 PROTEIN"/>
    <property type="match status" value="1"/>
</dbReference>
<comment type="catalytic activity">
    <reaction evidence="6">
        <text>a 2'-deoxyadenosine in DNA + S-adenosyl-L-methionine = an N(6)-methyl-2'-deoxyadenosine in DNA + S-adenosyl-L-homocysteine + H(+)</text>
        <dbReference type="Rhea" id="RHEA:15197"/>
        <dbReference type="Rhea" id="RHEA-COMP:12418"/>
        <dbReference type="Rhea" id="RHEA-COMP:12419"/>
        <dbReference type="ChEBI" id="CHEBI:15378"/>
        <dbReference type="ChEBI" id="CHEBI:57856"/>
        <dbReference type="ChEBI" id="CHEBI:59789"/>
        <dbReference type="ChEBI" id="CHEBI:90615"/>
        <dbReference type="ChEBI" id="CHEBI:90616"/>
        <dbReference type="EC" id="2.1.1.72"/>
    </reaction>
</comment>
<dbReference type="GO" id="GO:0003677">
    <property type="term" value="F:DNA binding"/>
    <property type="evidence" value="ECO:0007669"/>
    <property type="project" value="InterPro"/>
</dbReference>
<dbReference type="Gene3D" id="3.40.50.150">
    <property type="entry name" value="Vaccinia Virus protein VP39"/>
    <property type="match status" value="1"/>
</dbReference>
<reference evidence="8 9" key="1">
    <citation type="journal article" date="2019" name="Nat. Microbiol.">
        <title>Wide diversity of methane and short-chain alkane metabolisms in uncultured archaea.</title>
        <authorList>
            <person name="Borrel G."/>
            <person name="Adam P.S."/>
            <person name="McKay L.J."/>
            <person name="Chen L.X."/>
            <person name="Sierra-Garcia I.N."/>
            <person name="Sieber C.M."/>
            <person name="Letourneur Q."/>
            <person name="Ghozlane A."/>
            <person name="Andersen G.L."/>
            <person name="Li W.J."/>
            <person name="Hallam S.J."/>
            <person name="Muyzer G."/>
            <person name="de Oliveira V.M."/>
            <person name="Inskeep W.P."/>
            <person name="Banfield J.F."/>
            <person name="Gribaldo S."/>
        </authorList>
    </citation>
    <scope>NUCLEOTIDE SEQUENCE [LARGE SCALE GENOMIC DNA]</scope>
    <source>
        <strain evidence="8">NM1a</strain>
    </source>
</reference>
<evidence type="ECO:0000256" key="5">
    <source>
        <dbReference type="ARBA" id="ARBA00022747"/>
    </source>
</evidence>
<organism evidence="8 9">
    <name type="scientific">Methanoliparum thermophilum</name>
    <dbReference type="NCBI Taxonomy" id="2491083"/>
    <lineage>
        <taxon>Archaea</taxon>
        <taxon>Methanobacteriati</taxon>
        <taxon>Methanobacteriota</taxon>
        <taxon>Candidatus Methanoliparia</taxon>
        <taxon>Candidatus Methanoliparales</taxon>
        <taxon>Candidatus Methanoliparaceae</taxon>
        <taxon>Candidatus Methanoliparum</taxon>
    </lineage>
</organism>
<evidence type="ECO:0000313" key="9">
    <source>
        <dbReference type="Proteomes" id="UP000317158"/>
    </source>
</evidence>
<protein>
    <recommendedName>
        <fullName evidence="1">site-specific DNA-methyltransferase (adenine-specific)</fullName>
        <ecNumber evidence="1">2.1.1.72</ecNumber>
    </recommendedName>
</protein>
<dbReference type="GO" id="GO:0032259">
    <property type="term" value="P:methylation"/>
    <property type="evidence" value="ECO:0007669"/>
    <property type="project" value="UniProtKB-KW"/>
</dbReference>
<evidence type="ECO:0000256" key="2">
    <source>
        <dbReference type="ARBA" id="ARBA00022603"/>
    </source>
</evidence>
<evidence type="ECO:0000259" key="7">
    <source>
        <dbReference type="Pfam" id="PF02384"/>
    </source>
</evidence>
<dbReference type="GO" id="GO:0008170">
    <property type="term" value="F:N-methyltransferase activity"/>
    <property type="evidence" value="ECO:0007669"/>
    <property type="project" value="InterPro"/>
</dbReference>
<evidence type="ECO:0000256" key="1">
    <source>
        <dbReference type="ARBA" id="ARBA00011900"/>
    </source>
</evidence>
<feature type="domain" description="DNA methylase adenine-specific" evidence="7">
    <location>
        <begin position="12"/>
        <end position="132"/>
    </location>
</feature>
<evidence type="ECO:0000256" key="4">
    <source>
        <dbReference type="ARBA" id="ARBA00022691"/>
    </source>
</evidence>
<dbReference type="EMBL" id="RXIF01000012">
    <property type="protein sequence ID" value="RZN63869.1"/>
    <property type="molecule type" value="Genomic_DNA"/>
</dbReference>
<dbReference type="EC" id="2.1.1.72" evidence="1"/>
<keyword evidence="2" id="KW-0489">Methyltransferase</keyword>
<evidence type="ECO:0000256" key="6">
    <source>
        <dbReference type="ARBA" id="ARBA00047942"/>
    </source>
</evidence>
<name>A0A520KRU1_METT2</name>
<dbReference type="SUPFAM" id="SSF53335">
    <property type="entry name" value="S-adenosyl-L-methionine-dependent methyltransferases"/>
    <property type="match status" value="1"/>
</dbReference>
<dbReference type="GO" id="GO:0009007">
    <property type="term" value="F:site-specific DNA-methyltransferase (adenine-specific) activity"/>
    <property type="evidence" value="ECO:0007669"/>
    <property type="project" value="UniProtKB-EC"/>
</dbReference>
<proteinExistence type="predicted"/>
<sequence>MLLLLLSFFKLQKEIFYEQEKKPLPYLIRMMNCILHDILTPNIVRKNTLEEDVRNIPETYRYDVILTNLPFGGKEGKQVQQNYPIKSNATELLALQYVIKKLRKEGRCRIVVSEGVLFRGDAFAKVKKRAVRKL</sequence>
<evidence type="ECO:0000313" key="8">
    <source>
        <dbReference type="EMBL" id="RZN63869.1"/>
    </source>
</evidence>
<dbReference type="GO" id="GO:0009307">
    <property type="term" value="P:DNA restriction-modification system"/>
    <property type="evidence" value="ECO:0007669"/>
    <property type="project" value="UniProtKB-KW"/>
</dbReference>
<dbReference type="Proteomes" id="UP000317158">
    <property type="component" value="Unassembled WGS sequence"/>
</dbReference>
<keyword evidence="5" id="KW-0680">Restriction system</keyword>